<feature type="coiled-coil region" evidence="1">
    <location>
        <begin position="47"/>
        <end position="74"/>
    </location>
</feature>
<gene>
    <name evidence="2" type="ORF">MoryE10_03450</name>
</gene>
<accession>A0A8D4VNE1</accession>
<organism evidence="2 3">
    <name type="scientific">Methylogaea oryzae</name>
    <dbReference type="NCBI Taxonomy" id="1295382"/>
    <lineage>
        <taxon>Bacteria</taxon>
        <taxon>Pseudomonadati</taxon>
        <taxon>Pseudomonadota</taxon>
        <taxon>Gammaproteobacteria</taxon>
        <taxon>Methylococcales</taxon>
        <taxon>Methylococcaceae</taxon>
        <taxon>Methylogaea</taxon>
    </lineage>
</organism>
<evidence type="ECO:0000313" key="3">
    <source>
        <dbReference type="Proteomes" id="UP000824988"/>
    </source>
</evidence>
<evidence type="ECO:0000313" key="2">
    <source>
        <dbReference type="EMBL" id="BBL69739.1"/>
    </source>
</evidence>
<dbReference type="EMBL" id="AP019782">
    <property type="protein sequence ID" value="BBL69739.1"/>
    <property type="molecule type" value="Genomic_DNA"/>
</dbReference>
<dbReference type="Proteomes" id="UP000824988">
    <property type="component" value="Chromosome"/>
</dbReference>
<proteinExistence type="predicted"/>
<dbReference type="RefSeq" id="WP_221048027.1">
    <property type="nucleotide sequence ID" value="NZ_AP019782.1"/>
</dbReference>
<keyword evidence="3" id="KW-1185">Reference proteome</keyword>
<keyword evidence="1" id="KW-0175">Coiled coil</keyword>
<sequence>MMVQLEFWQLITLLLAFFAFVGAGGKVLFGQFERRMSERFSAMQQALKDHTESEAKALSQLQSLERDLLNLKADIPLHYVRREDYVRNQTVIEAKIDAVGLKIENWQLRGSHHG</sequence>
<protein>
    <submittedName>
        <fullName evidence="2">Membrane protein</fullName>
    </submittedName>
</protein>
<evidence type="ECO:0000256" key="1">
    <source>
        <dbReference type="SAM" id="Coils"/>
    </source>
</evidence>
<name>A0A8D4VNE1_9GAMM</name>
<reference evidence="2" key="1">
    <citation type="submission" date="2019-06" db="EMBL/GenBank/DDBJ databases">
        <title>Complete genome sequence of Methylogaea oryzae strain JCM16910.</title>
        <authorList>
            <person name="Asakawa S."/>
        </authorList>
    </citation>
    <scope>NUCLEOTIDE SEQUENCE</scope>
    <source>
        <strain evidence="2">E10</strain>
    </source>
</reference>
<dbReference type="AlphaFoldDB" id="A0A8D4VNE1"/>
<dbReference type="KEGG" id="moz:MoryE10_03450"/>